<keyword evidence="3" id="KW-1185">Reference proteome</keyword>
<reference evidence="2 3" key="1">
    <citation type="submission" date="2020-08" db="EMBL/GenBank/DDBJ databases">
        <title>Genome public.</title>
        <authorList>
            <person name="Liu C."/>
            <person name="Sun Q."/>
        </authorList>
    </citation>
    <scope>NUCLEOTIDE SEQUENCE [LARGE SCALE GENOMIC DNA]</scope>
    <source>
        <strain evidence="2 3">M27</strain>
    </source>
</reference>
<dbReference type="PROSITE" id="PS51257">
    <property type="entry name" value="PROKAR_LIPOPROTEIN"/>
    <property type="match status" value="1"/>
</dbReference>
<dbReference type="SUPFAM" id="SSF51445">
    <property type="entry name" value="(Trans)glycosidases"/>
    <property type="match status" value="1"/>
</dbReference>
<dbReference type="Gene3D" id="3.20.20.80">
    <property type="entry name" value="Glycosidases"/>
    <property type="match status" value="1"/>
</dbReference>
<proteinExistence type="predicted"/>
<dbReference type="RefSeq" id="WP_186966005.1">
    <property type="nucleotide sequence ID" value="NZ_JACOOE010000001.1"/>
</dbReference>
<evidence type="ECO:0000313" key="2">
    <source>
        <dbReference type="EMBL" id="MBC5603123.1"/>
    </source>
</evidence>
<sequence>MKIEKMLSVVRLWSLACLLSCSGTLSACSGGDDGAIDEGDKGLPAGNVTVKVIGDKKTVLRNPLNGWVMYMGRGWDENFWTTMGYDNMKVPELATPVKVSDYASTCYIRTSWSSLNPSEGVYVWNDPNARLTKLFKSALDRNMRLSFRIVVDGRDQGLNTPQYVFEAGAASYPDPNGNNGESRKSPYPDDEIFQQKYAAFIEAFAKEFDDPDKVDFIDAYGLGKWGEAHTMVYKDYANKEKVFEWITSLYSRCFKKVPLVINYHRLVGANNTSGWGAVASDTEKLLNSAINKGYSLRHDAFGMTGYYQDWEKQFAERWNYKRPIIMEGGWITGGTHRYWIDPSGKYREGHPEDVRQGEFDASAEAHVNMMDFRVGDETNSWFTKCFSLVQRFVTEGGYRLYPDMISLPKDVTSGQKVSIVHRWNNMGWGYCPTNIPQWNQKYKVAFALLDNNDKAVKVFVDEQTDLSTWLKGKPTTYNFDLTMKGVSVGVYNWAVGLVDTTKDNEIGLQMAVTKNLTDSGWVRLLQVTVK</sequence>
<keyword evidence="1" id="KW-0732">Signal</keyword>
<evidence type="ECO:0000313" key="3">
    <source>
        <dbReference type="Proteomes" id="UP000600600"/>
    </source>
</evidence>
<dbReference type="InterPro" id="IPR017853">
    <property type="entry name" value="GH"/>
</dbReference>
<protein>
    <submittedName>
        <fullName evidence="2">DUF4832 domain-containing protein</fullName>
    </submittedName>
</protein>
<name>A0ABR7C5Y8_9BACE</name>
<gene>
    <name evidence="2" type="ORF">H8S67_00315</name>
</gene>
<feature type="chain" id="PRO_5045442244" evidence="1">
    <location>
        <begin position="28"/>
        <end position="530"/>
    </location>
</feature>
<evidence type="ECO:0000256" key="1">
    <source>
        <dbReference type="SAM" id="SignalP"/>
    </source>
</evidence>
<organism evidence="2 3">
    <name type="scientific">Bacteroides difficilis</name>
    <dbReference type="NCBI Taxonomy" id="2763021"/>
    <lineage>
        <taxon>Bacteria</taxon>
        <taxon>Pseudomonadati</taxon>
        <taxon>Bacteroidota</taxon>
        <taxon>Bacteroidia</taxon>
        <taxon>Bacteroidales</taxon>
        <taxon>Bacteroidaceae</taxon>
        <taxon>Bacteroides</taxon>
    </lineage>
</organism>
<dbReference type="Proteomes" id="UP000600600">
    <property type="component" value="Unassembled WGS sequence"/>
</dbReference>
<feature type="signal peptide" evidence="1">
    <location>
        <begin position="1"/>
        <end position="27"/>
    </location>
</feature>
<comment type="caution">
    <text evidence="2">The sequence shown here is derived from an EMBL/GenBank/DDBJ whole genome shotgun (WGS) entry which is preliminary data.</text>
</comment>
<dbReference type="EMBL" id="JACOOE010000001">
    <property type="protein sequence ID" value="MBC5603123.1"/>
    <property type="molecule type" value="Genomic_DNA"/>
</dbReference>
<accession>A0ABR7C5Y8</accession>